<comment type="caution">
    <text evidence="5">The sequence shown here is derived from an EMBL/GenBank/DDBJ whole genome shotgun (WGS) entry which is preliminary data.</text>
</comment>
<evidence type="ECO:0000256" key="1">
    <source>
        <dbReference type="ARBA" id="ARBA00005589"/>
    </source>
</evidence>
<dbReference type="GO" id="GO:0006412">
    <property type="term" value="P:translation"/>
    <property type="evidence" value="ECO:0007669"/>
    <property type="project" value="InterPro"/>
</dbReference>
<evidence type="ECO:0000256" key="4">
    <source>
        <dbReference type="RuleBase" id="RU003910"/>
    </source>
</evidence>
<dbReference type="Pfam" id="PF01084">
    <property type="entry name" value="Ribosomal_S18"/>
    <property type="match status" value="1"/>
</dbReference>
<keyword evidence="2 4" id="KW-0689">Ribosomal protein</keyword>
<dbReference type="InterPro" id="IPR001648">
    <property type="entry name" value="Ribosomal_bS18"/>
</dbReference>
<dbReference type="PANTHER" id="PTHR13479">
    <property type="entry name" value="30S RIBOSOMAL PROTEIN S18"/>
    <property type="match status" value="1"/>
</dbReference>
<keyword evidence="3 4" id="KW-0687">Ribonucleoprotein</keyword>
<dbReference type="GO" id="GO:0003735">
    <property type="term" value="F:structural constituent of ribosome"/>
    <property type="evidence" value="ECO:0007669"/>
    <property type="project" value="InterPro"/>
</dbReference>
<gene>
    <name evidence="5" type="ORF">KC571_04235</name>
</gene>
<evidence type="ECO:0000313" key="5">
    <source>
        <dbReference type="EMBL" id="MCA9390587.1"/>
    </source>
</evidence>
<evidence type="ECO:0000256" key="3">
    <source>
        <dbReference type="ARBA" id="ARBA00023274"/>
    </source>
</evidence>
<comment type="similarity">
    <text evidence="1 4">Belongs to the bacterial ribosomal protein bS18 family.</text>
</comment>
<dbReference type="PANTHER" id="PTHR13479:SF40">
    <property type="entry name" value="SMALL RIBOSOMAL SUBUNIT PROTEIN BS18M"/>
    <property type="match status" value="1"/>
</dbReference>
<dbReference type="EMBL" id="JAGQKX010000140">
    <property type="protein sequence ID" value="MCA9390587.1"/>
    <property type="molecule type" value="Genomic_DNA"/>
</dbReference>
<dbReference type="GO" id="GO:0022627">
    <property type="term" value="C:cytosolic small ribosomal subunit"/>
    <property type="evidence" value="ECO:0007669"/>
    <property type="project" value="TreeGrafter"/>
</dbReference>
<proteinExistence type="inferred from homology"/>
<sequence>MQVIARKKIERPEKCYFTERGITPNYRDVETLKKFLTPRGKLLARSKTGVTAKNQRLLAEAIKRARELALI</sequence>
<protein>
    <submittedName>
        <fullName evidence="5">30S ribosomal protein S18</fullName>
    </submittedName>
</protein>
<reference evidence="5" key="1">
    <citation type="submission" date="2020-04" db="EMBL/GenBank/DDBJ databases">
        <authorList>
            <person name="Zhang T."/>
        </authorList>
    </citation>
    <scope>NUCLEOTIDE SEQUENCE</scope>
    <source>
        <strain evidence="5">HKST-UBA01</strain>
    </source>
</reference>
<evidence type="ECO:0000313" key="6">
    <source>
        <dbReference type="Proteomes" id="UP000701698"/>
    </source>
</evidence>
<evidence type="ECO:0000256" key="2">
    <source>
        <dbReference type="ARBA" id="ARBA00022980"/>
    </source>
</evidence>
<dbReference type="PRINTS" id="PR00974">
    <property type="entry name" value="RIBOSOMALS18"/>
</dbReference>
<dbReference type="Gene3D" id="4.10.640.10">
    <property type="entry name" value="Ribosomal protein S18"/>
    <property type="match status" value="1"/>
</dbReference>
<dbReference type="GO" id="GO:0070181">
    <property type="term" value="F:small ribosomal subunit rRNA binding"/>
    <property type="evidence" value="ECO:0007669"/>
    <property type="project" value="TreeGrafter"/>
</dbReference>
<reference evidence="5" key="2">
    <citation type="journal article" date="2021" name="Microbiome">
        <title>Successional dynamics and alternative stable states in a saline activated sludge microbial community over 9 years.</title>
        <authorList>
            <person name="Wang Y."/>
            <person name="Ye J."/>
            <person name="Ju F."/>
            <person name="Liu L."/>
            <person name="Boyd J.A."/>
            <person name="Deng Y."/>
            <person name="Parks D.H."/>
            <person name="Jiang X."/>
            <person name="Yin X."/>
            <person name="Woodcroft B.J."/>
            <person name="Tyson G.W."/>
            <person name="Hugenholtz P."/>
            <person name="Polz M.F."/>
            <person name="Zhang T."/>
        </authorList>
    </citation>
    <scope>NUCLEOTIDE SEQUENCE</scope>
    <source>
        <strain evidence="5">HKST-UBA01</strain>
    </source>
</reference>
<dbReference type="Proteomes" id="UP000701698">
    <property type="component" value="Unassembled WGS sequence"/>
</dbReference>
<name>A0A955LHB3_UNCKA</name>
<accession>A0A955LHB3</accession>
<dbReference type="NCBIfam" id="TIGR00165">
    <property type="entry name" value="S18"/>
    <property type="match status" value="1"/>
</dbReference>
<dbReference type="SUPFAM" id="SSF46911">
    <property type="entry name" value="Ribosomal protein S18"/>
    <property type="match status" value="1"/>
</dbReference>
<dbReference type="InterPro" id="IPR036870">
    <property type="entry name" value="Ribosomal_bS18_sf"/>
</dbReference>
<organism evidence="5 6">
    <name type="scientific">candidate division WWE3 bacterium</name>
    <dbReference type="NCBI Taxonomy" id="2053526"/>
    <lineage>
        <taxon>Bacteria</taxon>
        <taxon>Katanobacteria</taxon>
    </lineage>
</organism>
<dbReference type="AlphaFoldDB" id="A0A955LHB3"/>